<protein>
    <submittedName>
        <fullName evidence="1">Uncharacterized protein</fullName>
    </submittedName>
</protein>
<dbReference type="EMBL" id="NJEU01000353">
    <property type="protein sequence ID" value="PHH75767.1"/>
    <property type="molecule type" value="Genomic_DNA"/>
</dbReference>
<sequence length="100" mass="10450">MQIKSRRRVVFTAPYASAVQSTRYPALRIQRGLVGADALALAQRRGRTKGARGQSETAHPTIATAAPCQTSALATKPHACSLYATTEINGSLAPASPATS</sequence>
<gene>
    <name evidence="1" type="ORF">CDD82_4286</name>
</gene>
<dbReference type="AlphaFoldDB" id="A0A2C5Z424"/>
<evidence type="ECO:0000313" key="1">
    <source>
        <dbReference type="EMBL" id="PHH75767.1"/>
    </source>
</evidence>
<organism evidence="1 2">
    <name type="scientific">Ophiocordyceps australis</name>
    <dbReference type="NCBI Taxonomy" id="1399860"/>
    <lineage>
        <taxon>Eukaryota</taxon>
        <taxon>Fungi</taxon>
        <taxon>Dikarya</taxon>
        <taxon>Ascomycota</taxon>
        <taxon>Pezizomycotina</taxon>
        <taxon>Sordariomycetes</taxon>
        <taxon>Hypocreomycetidae</taxon>
        <taxon>Hypocreales</taxon>
        <taxon>Ophiocordycipitaceae</taxon>
        <taxon>Ophiocordyceps</taxon>
    </lineage>
</organism>
<comment type="caution">
    <text evidence="1">The sequence shown here is derived from an EMBL/GenBank/DDBJ whole genome shotgun (WGS) entry which is preliminary data.</text>
</comment>
<name>A0A2C5Z424_9HYPO</name>
<evidence type="ECO:0000313" key="2">
    <source>
        <dbReference type="Proteomes" id="UP000224854"/>
    </source>
</evidence>
<proteinExistence type="predicted"/>
<keyword evidence="2" id="KW-1185">Reference proteome</keyword>
<reference evidence="1 2" key="1">
    <citation type="submission" date="2017-06" db="EMBL/GenBank/DDBJ databases">
        <title>Ant-infecting Ophiocordyceps genomes reveal a high diversity of potential behavioral manipulation genes and a possible major role for enterotoxins.</title>
        <authorList>
            <person name="De Bekker C."/>
            <person name="Evans H.C."/>
            <person name="Brachmann A."/>
            <person name="Hughes D.P."/>
        </authorList>
    </citation>
    <scope>NUCLEOTIDE SEQUENCE [LARGE SCALE GENOMIC DNA]</scope>
    <source>
        <strain evidence="1 2">1348a</strain>
    </source>
</reference>
<accession>A0A2C5Z424</accession>
<dbReference type="Proteomes" id="UP000224854">
    <property type="component" value="Unassembled WGS sequence"/>
</dbReference>